<dbReference type="GO" id="GO:0006508">
    <property type="term" value="P:proteolysis"/>
    <property type="evidence" value="ECO:0007669"/>
    <property type="project" value="UniProtKB-KW"/>
</dbReference>
<feature type="active site" description="Charge relay system" evidence="5 6">
    <location>
        <position position="454"/>
    </location>
</feature>
<dbReference type="InterPro" id="IPR000209">
    <property type="entry name" value="Peptidase_S8/S53_dom"/>
</dbReference>
<sequence>MDCFRLHQILIVRSSQPPQKRRVPTGTRTTSQQERLEPRLLAAADAGALNWNSLSDEPGVAIPDSSTVSALQAVSQDAAGNTLDDAVDFGRIDGLLQRHGKLDASDQLDLVRFDVANQSEVQIQLDRLTGSADLFVLDQQGRLLTASRRSGTQSDQVMGTLPAGTYYLAILANQSQEMFYRLSIDVQSVATTTAPPQPLQWVDDVGGTRQWNIDRVAAPEAWAQGYQGQGITVAVVDSGVDLDHPELRNQFYVNRDEIPGNGIDDDANGWIDDVTGYDFVDDDADPDDPNGHGTHVAGIIAANGTKVQGVAPQAKILPVRVLDRDGQGSDQAVAAGIRYAADMGASIINLSLGGNYSPVIAQAVYDAVVAGSLVVAAAGNEGANSPTSPAILSSPNEFVQATGVISVGAMNQHDQLAGFSNRVGDTHAIQVDAPGVNILSTYSGGRYALLSGSSAASPHVAGLAALMLSANPRLTSAQLKWLLASYPHQHASGSDSHGIASAHYSVAYAMAGYVPSASSLHHVSLFEPSQPPSTATVGTQSLSGAGKLSQAKSFQRQSISGTDEVTPDLLTELQTDQQFSLSPLASLPPHTSTDATLPDHWSDAPLDPDAWFQELASAAQDEVLSDAQLTSKRPNRPS</sequence>
<feature type="region of interest" description="Disordered" evidence="7">
    <location>
        <begin position="580"/>
        <end position="608"/>
    </location>
</feature>
<dbReference type="Pfam" id="PF00082">
    <property type="entry name" value="Peptidase_S8"/>
    <property type="match status" value="1"/>
</dbReference>
<keyword evidence="2 6" id="KW-0645">Protease</keyword>
<dbReference type="OrthoDB" id="252653at2"/>
<evidence type="ECO:0000256" key="4">
    <source>
        <dbReference type="ARBA" id="ARBA00022825"/>
    </source>
</evidence>
<dbReference type="InterPro" id="IPR007280">
    <property type="entry name" value="Peptidase_C_arc/bac"/>
</dbReference>
<dbReference type="CDD" id="cd07473">
    <property type="entry name" value="Peptidases_S8_Subtilisin_like"/>
    <property type="match status" value="1"/>
</dbReference>
<feature type="active site" description="Charge relay system" evidence="5 6">
    <location>
        <position position="237"/>
    </location>
</feature>
<protein>
    <submittedName>
        <fullName evidence="10">Thermophilic serine proteinase</fullName>
        <ecNumber evidence="10">3.4.21.-</ecNumber>
    </submittedName>
</protein>
<dbReference type="Gene3D" id="3.40.50.200">
    <property type="entry name" value="Peptidase S8/S53 domain"/>
    <property type="match status" value="1"/>
</dbReference>
<keyword evidence="4 6" id="KW-0720">Serine protease</keyword>
<evidence type="ECO:0000313" key="10">
    <source>
        <dbReference type="EMBL" id="QDT61890.1"/>
    </source>
</evidence>
<dbReference type="PRINTS" id="PR00723">
    <property type="entry name" value="SUBTILISIN"/>
</dbReference>
<comment type="similarity">
    <text evidence="1 6">Belongs to the peptidase S8 family.</text>
</comment>
<evidence type="ECO:0000256" key="6">
    <source>
        <dbReference type="PROSITE-ProRule" id="PRU01240"/>
    </source>
</evidence>
<dbReference type="EC" id="3.4.21.-" evidence="10"/>
<evidence type="ECO:0000256" key="1">
    <source>
        <dbReference type="ARBA" id="ARBA00011073"/>
    </source>
</evidence>
<dbReference type="InterPro" id="IPR036852">
    <property type="entry name" value="Peptidase_S8/S53_dom_sf"/>
</dbReference>
<evidence type="ECO:0000256" key="3">
    <source>
        <dbReference type="ARBA" id="ARBA00022801"/>
    </source>
</evidence>
<reference evidence="10 11" key="1">
    <citation type="submission" date="2019-02" db="EMBL/GenBank/DDBJ databases">
        <title>Deep-cultivation of Planctomycetes and their phenomic and genomic characterization uncovers novel biology.</title>
        <authorList>
            <person name="Wiegand S."/>
            <person name="Jogler M."/>
            <person name="Boedeker C."/>
            <person name="Pinto D."/>
            <person name="Vollmers J."/>
            <person name="Rivas-Marin E."/>
            <person name="Kohn T."/>
            <person name="Peeters S.H."/>
            <person name="Heuer A."/>
            <person name="Rast P."/>
            <person name="Oberbeckmann S."/>
            <person name="Bunk B."/>
            <person name="Jeske O."/>
            <person name="Meyerdierks A."/>
            <person name="Storesund J.E."/>
            <person name="Kallscheuer N."/>
            <person name="Luecker S."/>
            <person name="Lage O.M."/>
            <person name="Pohl T."/>
            <person name="Merkel B.J."/>
            <person name="Hornburger P."/>
            <person name="Mueller R.-W."/>
            <person name="Bruemmer F."/>
            <person name="Labrenz M."/>
            <person name="Spormann A.M."/>
            <person name="Op den Camp H."/>
            <person name="Overmann J."/>
            <person name="Amann R."/>
            <person name="Jetten M.S.M."/>
            <person name="Mascher T."/>
            <person name="Medema M.H."/>
            <person name="Devos D.P."/>
            <person name="Kaster A.-K."/>
            <person name="Ovreas L."/>
            <person name="Rohde M."/>
            <person name="Galperin M.Y."/>
            <person name="Jogler C."/>
        </authorList>
    </citation>
    <scope>NUCLEOTIDE SEQUENCE [LARGE SCALE GENOMIC DNA]</scope>
    <source>
        <strain evidence="10 11">SV_7m_r</strain>
    </source>
</reference>
<dbReference type="InterPro" id="IPR051048">
    <property type="entry name" value="Peptidase_S8/S53_subtilisin"/>
</dbReference>
<dbReference type="GO" id="GO:0004252">
    <property type="term" value="F:serine-type endopeptidase activity"/>
    <property type="evidence" value="ECO:0007669"/>
    <property type="project" value="UniProtKB-UniRule"/>
</dbReference>
<keyword evidence="11" id="KW-1185">Reference proteome</keyword>
<dbReference type="Pfam" id="PF04151">
    <property type="entry name" value="PPC"/>
    <property type="match status" value="1"/>
</dbReference>
<dbReference type="Gene3D" id="2.60.120.380">
    <property type="match status" value="1"/>
</dbReference>
<dbReference type="SUPFAM" id="SSF89260">
    <property type="entry name" value="Collagen-binding domain"/>
    <property type="match status" value="1"/>
</dbReference>
<dbReference type="InterPro" id="IPR034204">
    <property type="entry name" value="PfSUB1-like_cat_dom"/>
</dbReference>
<dbReference type="InterPro" id="IPR015500">
    <property type="entry name" value="Peptidase_S8_subtilisin-rel"/>
</dbReference>
<keyword evidence="3 6" id="KW-0378">Hydrolase</keyword>
<organism evidence="10 11">
    <name type="scientific">Stieleria bergensis</name>
    <dbReference type="NCBI Taxonomy" id="2528025"/>
    <lineage>
        <taxon>Bacteria</taxon>
        <taxon>Pseudomonadati</taxon>
        <taxon>Planctomycetota</taxon>
        <taxon>Planctomycetia</taxon>
        <taxon>Pirellulales</taxon>
        <taxon>Pirellulaceae</taxon>
        <taxon>Stieleria</taxon>
    </lineage>
</organism>
<dbReference type="PROSITE" id="PS51892">
    <property type="entry name" value="SUBTILASE"/>
    <property type="match status" value="1"/>
</dbReference>
<dbReference type="AlphaFoldDB" id="A0A517T0G6"/>
<feature type="active site" description="Charge relay system" evidence="5 6">
    <location>
        <position position="292"/>
    </location>
</feature>
<evidence type="ECO:0000256" key="5">
    <source>
        <dbReference type="PIRSR" id="PIRSR615500-1"/>
    </source>
</evidence>
<feature type="domain" description="Peptidase C-terminal archaeal/bacterial" evidence="9">
    <location>
        <begin position="109"/>
        <end position="170"/>
    </location>
</feature>
<name>A0A517T0G6_9BACT</name>
<dbReference type="PROSITE" id="PS00136">
    <property type="entry name" value="SUBTILASE_ASP"/>
    <property type="match status" value="1"/>
</dbReference>
<feature type="compositionally biased region" description="Polar residues" evidence="7">
    <location>
        <begin position="580"/>
        <end position="595"/>
    </location>
</feature>
<dbReference type="PANTHER" id="PTHR43399:SF4">
    <property type="entry name" value="CELL WALL-ASSOCIATED PROTEASE"/>
    <property type="match status" value="1"/>
</dbReference>
<feature type="domain" description="Peptidase S8/S53" evidence="8">
    <location>
        <begin position="228"/>
        <end position="483"/>
    </location>
</feature>
<evidence type="ECO:0000256" key="7">
    <source>
        <dbReference type="SAM" id="MobiDB-lite"/>
    </source>
</evidence>
<evidence type="ECO:0000259" key="8">
    <source>
        <dbReference type="Pfam" id="PF00082"/>
    </source>
</evidence>
<accession>A0A517T0G6</accession>
<gene>
    <name evidence="10" type="ORF">SV7mr_44310</name>
</gene>
<evidence type="ECO:0000313" key="11">
    <source>
        <dbReference type="Proteomes" id="UP000315003"/>
    </source>
</evidence>
<dbReference type="SUPFAM" id="SSF52743">
    <property type="entry name" value="Subtilisin-like"/>
    <property type="match status" value="1"/>
</dbReference>
<evidence type="ECO:0000259" key="9">
    <source>
        <dbReference type="Pfam" id="PF04151"/>
    </source>
</evidence>
<evidence type="ECO:0000256" key="2">
    <source>
        <dbReference type="ARBA" id="ARBA00022670"/>
    </source>
</evidence>
<dbReference type="InterPro" id="IPR023827">
    <property type="entry name" value="Peptidase_S8_Asp-AS"/>
</dbReference>
<proteinExistence type="inferred from homology"/>
<dbReference type="EMBL" id="CP036272">
    <property type="protein sequence ID" value="QDT61890.1"/>
    <property type="molecule type" value="Genomic_DNA"/>
</dbReference>
<dbReference type="InterPro" id="IPR022398">
    <property type="entry name" value="Peptidase_S8_His-AS"/>
</dbReference>
<dbReference type="PROSITE" id="PS00137">
    <property type="entry name" value="SUBTILASE_HIS"/>
    <property type="match status" value="1"/>
</dbReference>
<dbReference type="Proteomes" id="UP000315003">
    <property type="component" value="Chromosome"/>
</dbReference>
<dbReference type="PANTHER" id="PTHR43399">
    <property type="entry name" value="SUBTILISIN-RELATED"/>
    <property type="match status" value="1"/>
</dbReference>